<dbReference type="AlphaFoldDB" id="A0A550BY08"/>
<comment type="similarity">
    <text evidence="2">Belongs to the pinin family.</text>
</comment>
<protein>
    <recommendedName>
        <fullName evidence="9">Pinin/SDK/MemA protein domain-containing protein</fullName>
    </recommendedName>
</protein>
<feature type="region of interest" description="Disordered" evidence="8">
    <location>
        <begin position="232"/>
        <end position="349"/>
    </location>
</feature>
<dbReference type="Proteomes" id="UP000320762">
    <property type="component" value="Unassembled WGS sequence"/>
</dbReference>
<evidence type="ECO:0000256" key="7">
    <source>
        <dbReference type="ARBA" id="ARBA00023242"/>
    </source>
</evidence>
<dbReference type="OrthoDB" id="330772at2759"/>
<organism evidence="10 11">
    <name type="scientific">Schizophyllum amplum</name>
    <dbReference type="NCBI Taxonomy" id="97359"/>
    <lineage>
        <taxon>Eukaryota</taxon>
        <taxon>Fungi</taxon>
        <taxon>Dikarya</taxon>
        <taxon>Basidiomycota</taxon>
        <taxon>Agaricomycotina</taxon>
        <taxon>Agaricomycetes</taxon>
        <taxon>Agaricomycetidae</taxon>
        <taxon>Agaricales</taxon>
        <taxon>Schizophyllaceae</taxon>
        <taxon>Schizophyllum</taxon>
    </lineage>
</organism>
<evidence type="ECO:0000256" key="4">
    <source>
        <dbReference type="ARBA" id="ARBA00023015"/>
    </source>
</evidence>
<evidence type="ECO:0000256" key="6">
    <source>
        <dbReference type="ARBA" id="ARBA00023187"/>
    </source>
</evidence>
<feature type="compositionally biased region" description="Pro residues" evidence="8">
    <location>
        <begin position="7"/>
        <end position="17"/>
    </location>
</feature>
<evidence type="ECO:0000313" key="11">
    <source>
        <dbReference type="Proteomes" id="UP000320762"/>
    </source>
</evidence>
<keyword evidence="3" id="KW-0507">mRNA processing</keyword>
<evidence type="ECO:0000256" key="8">
    <source>
        <dbReference type="SAM" id="MobiDB-lite"/>
    </source>
</evidence>
<keyword evidence="11" id="KW-1185">Reference proteome</keyword>
<comment type="caution">
    <text evidence="10">The sequence shown here is derived from an EMBL/GenBank/DDBJ whole genome shotgun (WGS) entry which is preliminary data.</text>
</comment>
<feature type="compositionally biased region" description="Basic and acidic residues" evidence="8">
    <location>
        <begin position="259"/>
        <end position="269"/>
    </location>
</feature>
<feature type="compositionally biased region" description="Basic and acidic residues" evidence="8">
    <location>
        <begin position="31"/>
        <end position="40"/>
    </location>
</feature>
<evidence type="ECO:0000256" key="1">
    <source>
        <dbReference type="ARBA" id="ARBA00004123"/>
    </source>
</evidence>
<keyword evidence="5" id="KW-0804">Transcription</keyword>
<proteinExistence type="inferred from homology"/>
<dbReference type="PANTHER" id="PTHR12707:SF0">
    <property type="entry name" value="PININ"/>
    <property type="match status" value="1"/>
</dbReference>
<evidence type="ECO:0000256" key="5">
    <source>
        <dbReference type="ARBA" id="ARBA00023163"/>
    </source>
</evidence>
<keyword evidence="6" id="KW-0508">mRNA splicing</keyword>
<sequence>MSTEEPTPAPEAQPPTEPAAMAATANKKRPRLDMNTDPRERKRGKSMFGLVLGTLNKAKVEDKERNASEAAKKRQLIEKKLQEKLRKETDSVRRAEETKKDKTLAARKEEELQLKDSIYKLRRKRLPLLANFLLTSDVIRDSPDDVGSKTDAMDTDADADPAKILTQAQAPRSHPPPLYYLPAILTPSQNAFLDKRKTEVSKAADQEWEAFAAERAAGIVEIERLRQKVAQEAEELRKAQAEKADAQAEKGDTAGNTKAGEDSKPEVKVETTTTDVQMEEPPPTSAMDVDDAKGNGVEDARGASAKDTAREGDAVREKAEQETQDKAAKMKEEQMSAQMRADDDDAVEY</sequence>
<evidence type="ECO:0000313" key="10">
    <source>
        <dbReference type="EMBL" id="TRM57408.1"/>
    </source>
</evidence>
<dbReference type="GO" id="GO:0006397">
    <property type="term" value="P:mRNA processing"/>
    <property type="evidence" value="ECO:0007669"/>
    <property type="project" value="UniProtKB-KW"/>
</dbReference>
<name>A0A550BY08_9AGAR</name>
<dbReference type="GO" id="GO:0008380">
    <property type="term" value="P:RNA splicing"/>
    <property type="evidence" value="ECO:0007669"/>
    <property type="project" value="UniProtKB-KW"/>
</dbReference>
<dbReference type="STRING" id="97359.A0A550BY08"/>
<evidence type="ECO:0000259" key="9">
    <source>
        <dbReference type="Pfam" id="PF04696"/>
    </source>
</evidence>
<feature type="compositionally biased region" description="Basic and acidic residues" evidence="8">
    <location>
        <begin position="307"/>
        <end position="334"/>
    </location>
</feature>
<feature type="domain" description="Pinin/SDK/MemA protein" evidence="9">
    <location>
        <begin position="39"/>
        <end position="135"/>
    </location>
</feature>
<dbReference type="InterPro" id="IPR039853">
    <property type="entry name" value="Pinin"/>
</dbReference>
<feature type="region of interest" description="Disordered" evidence="8">
    <location>
        <begin position="1"/>
        <end position="48"/>
    </location>
</feature>
<accession>A0A550BY08</accession>
<dbReference type="EMBL" id="VDMD01000048">
    <property type="protein sequence ID" value="TRM57408.1"/>
    <property type="molecule type" value="Genomic_DNA"/>
</dbReference>
<keyword evidence="7" id="KW-0539">Nucleus</keyword>
<keyword evidence="4" id="KW-0805">Transcription regulation</keyword>
<dbReference type="Pfam" id="PF04696">
    <property type="entry name" value="Pinin_SDK_memA"/>
    <property type="match status" value="1"/>
</dbReference>
<dbReference type="InterPro" id="IPR006786">
    <property type="entry name" value="Pinin_SDK_MemA"/>
</dbReference>
<dbReference type="PANTHER" id="PTHR12707">
    <property type="entry name" value="PINN"/>
    <property type="match status" value="1"/>
</dbReference>
<feature type="compositionally biased region" description="Basic and acidic residues" evidence="8">
    <location>
        <begin position="290"/>
        <end position="301"/>
    </location>
</feature>
<evidence type="ECO:0000256" key="2">
    <source>
        <dbReference type="ARBA" id="ARBA00010386"/>
    </source>
</evidence>
<dbReference type="GO" id="GO:0071013">
    <property type="term" value="C:catalytic step 2 spliceosome"/>
    <property type="evidence" value="ECO:0007669"/>
    <property type="project" value="TreeGrafter"/>
</dbReference>
<feature type="compositionally biased region" description="Basic and acidic residues" evidence="8">
    <location>
        <begin position="232"/>
        <end position="252"/>
    </location>
</feature>
<comment type="subcellular location">
    <subcellularLocation>
        <location evidence="1">Nucleus</location>
    </subcellularLocation>
</comment>
<reference evidence="10 11" key="1">
    <citation type="journal article" date="2019" name="New Phytol.">
        <title>Comparative genomics reveals unique wood-decay strategies and fruiting body development in the Schizophyllaceae.</title>
        <authorList>
            <person name="Almasi E."/>
            <person name="Sahu N."/>
            <person name="Krizsan K."/>
            <person name="Balint B."/>
            <person name="Kovacs G.M."/>
            <person name="Kiss B."/>
            <person name="Cseklye J."/>
            <person name="Drula E."/>
            <person name="Henrissat B."/>
            <person name="Nagy I."/>
            <person name="Chovatia M."/>
            <person name="Adam C."/>
            <person name="LaButti K."/>
            <person name="Lipzen A."/>
            <person name="Riley R."/>
            <person name="Grigoriev I.V."/>
            <person name="Nagy L.G."/>
        </authorList>
    </citation>
    <scope>NUCLEOTIDE SEQUENCE [LARGE SCALE GENOMIC DNA]</scope>
    <source>
        <strain evidence="10 11">NL-1724</strain>
    </source>
</reference>
<feature type="region of interest" description="Disordered" evidence="8">
    <location>
        <begin position="81"/>
        <end position="109"/>
    </location>
</feature>
<gene>
    <name evidence="10" type="ORF">BD626DRAFT_465120</name>
</gene>
<evidence type="ECO:0000256" key="3">
    <source>
        <dbReference type="ARBA" id="ARBA00022664"/>
    </source>
</evidence>